<evidence type="ECO:0000256" key="1">
    <source>
        <dbReference type="ARBA" id="ARBA00004651"/>
    </source>
</evidence>
<feature type="transmembrane region" description="Helical" evidence="10">
    <location>
        <begin position="73"/>
        <end position="93"/>
    </location>
</feature>
<evidence type="ECO:0000313" key="12">
    <source>
        <dbReference type="EMBL" id="RKR73615.1"/>
    </source>
</evidence>
<evidence type="ECO:0000256" key="6">
    <source>
        <dbReference type="ARBA" id="ARBA00022692"/>
    </source>
</evidence>
<dbReference type="RefSeq" id="WP_121368463.1">
    <property type="nucleotide sequence ID" value="NZ_RBKS01000001.1"/>
</dbReference>
<dbReference type="InterPro" id="IPR000802">
    <property type="entry name" value="Arsenical_pump_ArsB"/>
</dbReference>
<feature type="domain" description="Citrate transporter-like" evidence="11">
    <location>
        <begin position="3"/>
        <end position="313"/>
    </location>
</feature>
<evidence type="ECO:0000256" key="8">
    <source>
        <dbReference type="ARBA" id="ARBA00022989"/>
    </source>
</evidence>
<feature type="transmembrane region" description="Helical" evidence="10">
    <location>
        <begin position="34"/>
        <end position="61"/>
    </location>
</feature>
<name>A0A495IEN9_9MICO</name>
<keyword evidence="7" id="KW-0059">Arsenical resistance</keyword>
<dbReference type="PANTHER" id="PTHR43302:SF5">
    <property type="entry name" value="TRANSPORTER ARSB-RELATED"/>
    <property type="match status" value="1"/>
</dbReference>
<dbReference type="AlphaFoldDB" id="A0A495IEN9"/>
<dbReference type="EMBL" id="RBKS01000001">
    <property type="protein sequence ID" value="RKR73615.1"/>
    <property type="molecule type" value="Genomic_DNA"/>
</dbReference>
<dbReference type="Proteomes" id="UP000280008">
    <property type="component" value="Unassembled WGS sequence"/>
</dbReference>
<feature type="transmembrane region" description="Helical" evidence="10">
    <location>
        <begin position="361"/>
        <end position="382"/>
    </location>
</feature>
<evidence type="ECO:0000256" key="4">
    <source>
        <dbReference type="ARBA" id="ARBA00022448"/>
    </source>
</evidence>
<feature type="transmembrane region" description="Helical" evidence="10">
    <location>
        <begin position="287"/>
        <end position="309"/>
    </location>
</feature>
<keyword evidence="8 10" id="KW-1133">Transmembrane helix</keyword>
<evidence type="ECO:0000256" key="9">
    <source>
        <dbReference type="ARBA" id="ARBA00023136"/>
    </source>
</evidence>
<feature type="transmembrane region" description="Helical" evidence="10">
    <location>
        <begin position="321"/>
        <end position="341"/>
    </location>
</feature>
<keyword evidence="5" id="KW-1003">Cell membrane</keyword>
<sequence length="383" mass="39110">MKTAILGGVLFALGIVAALTGIISGPDLSALVGRVAPILGFVVGLTIVADLAAEAGLFSWLAGAAARFSWGRVWVLWLFVVVLATVCTVFLSLDTTAVLLTPVVVLVARRVGASPLPFAFTTVWLANCGSMLLPVSNLTNLLAQHTLGSPAPLTFAAIVGPAAVVGIVLPLVAVAVRYRRELAARFDAAPVEPAADRGLFVAAGVIVLLLVPALVSGVAVWIPAAAAAVLLVVAFAVRRPGALRLGLVPWGTLLFASGLFLVVEAAHSLGLARLLGTVVGTGDSFGALVRLAGGAALSANLVNNLPAYLALEPVGGSTLRLVAILIGVNIGCIVTPWASLATLLWHGRLTGLGVEVPWKRFMIAGLGLAVVALPLSVLALLYL</sequence>
<evidence type="ECO:0000256" key="2">
    <source>
        <dbReference type="ARBA" id="ARBA00006433"/>
    </source>
</evidence>
<dbReference type="GO" id="GO:0005886">
    <property type="term" value="C:plasma membrane"/>
    <property type="evidence" value="ECO:0007669"/>
    <property type="project" value="UniProtKB-SubCell"/>
</dbReference>
<evidence type="ECO:0000256" key="7">
    <source>
        <dbReference type="ARBA" id="ARBA00022849"/>
    </source>
</evidence>
<evidence type="ECO:0000256" key="5">
    <source>
        <dbReference type="ARBA" id="ARBA00022475"/>
    </source>
</evidence>
<feature type="transmembrane region" description="Helical" evidence="10">
    <location>
        <begin position="245"/>
        <end position="267"/>
    </location>
</feature>
<organism evidence="12 13">
    <name type="scientific">Frondihabitans australicus</name>
    <dbReference type="NCBI Taxonomy" id="386892"/>
    <lineage>
        <taxon>Bacteria</taxon>
        <taxon>Bacillati</taxon>
        <taxon>Actinomycetota</taxon>
        <taxon>Actinomycetes</taxon>
        <taxon>Micrococcales</taxon>
        <taxon>Microbacteriaceae</taxon>
        <taxon>Frondihabitans</taxon>
    </lineage>
</organism>
<dbReference type="InterPro" id="IPR004680">
    <property type="entry name" value="Cit_transptr-like_dom"/>
</dbReference>
<feature type="transmembrane region" description="Helical" evidence="10">
    <location>
        <begin position="155"/>
        <end position="176"/>
    </location>
</feature>
<proteinExistence type="inferred from homology"/>
<protein>
    <submittedName>
        <fullName evidence="12">Arsenite efflux membrane protein ArsB</fullName>
    </submittedName>
</protein>
<evidence type="ECO:0000313" key="13">
    <source>
        <dbReference type="Proteomes" id="UP000280008"/>
    </source>
</evidence>
<keyword evidence="6 10" id="KW-0812">Transmembrane</keyword>
<dbReference type="OrthoDB" id="9774335at2"/>
<keyword evidence="4" id="KW-0813">Transport</keyword>
<dbReference type="Pfam" id="PF03600">
    <property type="entry name" value="CitMHS"/>
    <property type="match status" value="1"/>
</dbReference>
<feature type="transmembrane region" description="Helical" evidence="10">
    <location>
        <begin position="221"/>
        <end position="238"/>
    </location>
</feature>
<evidence type="ECO:0000256" key="3">
    <source>
        <dbReference type="ARBA" id="ARBA00009843"/>
    </source>
</evidence>
<keyword evidence="9 10" id="KW-0472">Membrane</keyword>
<gene>
    <name evidence="12" type="ORF">C8E83_0708</name>
</gene>
<accession>A0A495IEN9</accession>
<comment type="similarity">
    <text evidence="2">Belongs to the ArsB family.</text>
</comment>
<comment type="caution">
    <text evidence="12">The sequence shown here is derived from an EMBL/GenBank/DDBJ whole genome shotgun (WGS) entry which is preliminary data.</text>
</comment>
<comment type="similarity">
    <text evidence="3">Belongs to the CitM (TC 2.A.11) transporter family.</text>
</comment>
<dbReference type="PRINTS" id="PR00758">
    <property type="entry name" value="ARSENICPUMP"/>
</dbReference>
<dbReference type="GO" id="GO:0046685">
    <property type="term" value="P:response to arsenic-containing substance"/>
    <property type="evidence" value="ECO:0007669"/>
    <property type="project" value="UniProtKB-KW"/>
</dbReference>
<dbReference type="PANTHER" id="PTHR43302">
    <property type="entry name" value="TRANSPORTER ARSB-RELATED"/>
    <property type="match status" value="1"/>
</dbReference>
<evidence type="ECO:0000259" key="11">
    <source>
        <dbReference type="Pfam" id="PF03600"/>
    </source>
</evidence>
<keyword evidence="13" id="KW-1185">Reference proteome</keyword>
<comment type="subcellular location">
    <subcellularLocation>
        <location evidence="1">Cell membrane</location>
        <topology evidence="1">Multi-pass membrane protein</topology>
    </subcellularLocation>
</comment>
<evidence type="ECO:0000256" key="10">
    <source>
        <dbReference type="SAM" id="Phobius"/>
    </source>
</evidence>
<reference evidence="12 13" key="1">
    <citation type="submission" date="2018-10" db="EMBL/GenBank/DDBJ databases">
        <title>Sequencing the genomes of 1000 actinobacteria strains.</title>
        <authorList>
            <person name="Klenk H.-P."/>
        </authorList>
    </citation>
    <scope>NUCLEOTIDE SEQUENCE [LARGE SCALE GENOMIC DNA]</scope>
    <source>
        <strain evidence="12 13">DSM 17894</strain>
    </source>
</reference>
<feature type="transmembrane region" description="Helical" evidence="10">
    <location>
        <begin position="197"/>
        <end position="215"/>
    </location>
</feature>
<dbReference type="GO" id="GO:0015105">
    <property type="term" value="F:arsenite transmembrane transporter activity"/>
    <property type="evidence" value="ECO:0007669"/>
    <property type="project" value="InterPro"/>
</dbReference>